<keyword evidence="5 6" id="KW-0233">DNA recombination</keyword>
<feature type="non-terminal residue" evidence="8">
    <location>
        <position position="1"/>
    </location>
</feature>
<comment type="function">
    <text evidence="1 6">Required for the transposition of the insertion element.</text>
</comment>
<evidence type="ECO:0000256" key="1">
    <source>
        <dbReference type="ARBA" id="ARBA00002190"/>
    </source>
</evidence>
<evidence type="ECO:0000256" key="2">
    <source>
        <dbReference type="ARBA" id="ARBA00010961"/>
    </source>
</evidence>
<keyword evidence="3 6" id="KW-0815">Transposition</keyword>
<evidence type="ECO:0000313" key="9">
    <source>
        <dbReference type="Proteomes" id="UP001203880"/>
    </source>
</evidence>
<keyword evidence="9" id="KW-1185">Reference proteome</keyword>
<evidence type="ECO:0000256" key="5">
    <source>
        <dbReference type="ARBA" id="ARBA00023172"/>
    </source>
</evidence>
<dbReference type="PANTHER" id="PTHR33217">
    <property type="entry name" value="TRANSPOSASE FOR INSERTION SEQUENCE ELEMENT IS1081"/>
    <property type="match status" value="1"/>
</dbReference>
<dbReference type="Pfam" id="PF00872">
    <property type="entry name" value="Transposase_mut"/>
    <property type="match status" value="1"/>
</dbReference>
<reference evidence="8" key="1">
    <citation type="submission" date="2022-05" db="EMBL/GenBank/DDBJ databases">
        <authorList>
            <person name="Park J.-S."/>
        </authorList>
    </citation>
    <scope>NUCLEOTIDE SEQUENCE</scope>
    <source>
        <strain evidence="8">2012CJ41-6</strain>
    </source>
</reference>
<comment type="similarity">
    <text evidence="2 6">Belongs to the transposase mutator family.</text>
</comment>
<dbReference type="NCBIfam" id="NF033543">
    <property type="entry name" value="transpos_IS256"/>
    <property type="match status" value="1"/>
</dbReference>
<accession>A0ABT0Q8N8</accession>
<name>A0ABT0Q8N8_9RHOB</name>
<dbReference type="PROSITE" id="PS01007">
    <property type="entry name" value="TRANSPOSASE_MUTATOR"/>
    <property type="match status" value="1"/>
</dbReference>
<dbReference type="EMBL" id="JAMFMB010000076">
    <property type="protein sequence ID" value="MCL6286220.1"/>
    <property type="molecule type" value="Genomic_DNA"/>
</dbReference>
<evidence type="ECO:0000313" key="8">
    <source>
        <dbReference type="EMBL" id="MCL6286220.1"/>
    </source>
</evidence>
<dbReference type="Proteomes" id="UP001203880">
    <property type="component" value="Unassembled WGS sequence"/>
</dbReference>
<evidence type="ECO:0000256" key="4">
    <source>
        <dbReference type="ARBA" id="ARBA00023125"/>
    </source>
</evidence>
<protein>
    <recommendedName>
        <fullName evidence="6">Mutator family transposase</fullName>
    </recommendedName>
</protein>
<dbReference type="PANTHER" id="PTHR33217:SF5">
    <property type="entry name" value="MUTATOR FAMILY TRANSPOSASE"/>
    <property type="match status" value="1"/>
</dbReference>
<dbReference type="InterPro" id="IPR001207">
    <property type="entry name" value="Transposase_mutator"/>
</dbReference>
<evidence type="ECO:0000256" key="3">
    <source>
        <dbReference type="ARBA" id="ARBA00022578"/>
    </source>
</evidence>
<organism evidence="8 9">
    <name type="scientific">Ruegeria spongiae</name>
    <dbReference type="NCBI Taxonomy" id="2942209"/>
    <lineage>
        <taxon>Bacteria</taxon>
        <taxon>Pseudomonadati</taxon>
        <taxon>Pseudomonadota</taxon>
        <taxon>Alphaproteobacteria</taxon>
        <taxon>Rhodobacterales</taxon>
        <taxon>Roseobacteraceae</taxon>
        <taxon>Ruegeria</taxon>
    </lineage>
</organism>
<feature type="compositionally biased region" description="Polar residues" evidence="7">
    <location>
        <begin position="34"/>
        <end position="43"/>
    </location>
</feature>
<gene>
    <name evidence="8" type="ORF">M3P21_22275</name>
</gene>
<sequence>GLMKELKIKLMERMLGAELTAHLGYEEGNDAPPGQSNRRNGSGSKRLKGQDGETSISVPRDRDGSFEPELIKKGQTRIDGMDDKIIGLYAAGLTVRDIRAHLEDVYGLKVSPDLISRVTDAVLDEVREWQSRALDRTYPIVIFDALRVKIRDADSRMVKNKAVYVALGVSRDGVREVLGLWIAENEEAKFWLSVMNELKNRGVQDILIAVVDGLKGFPDAITAAFPETTVQTCIVHLVRHSLNFCAWKDRKYVAADLRRIYKAATADQAAAELDAFEEKWAGKYASIAPAWRRAWQEVIPFFAFDPAIRKIIYTTNAIESLNRVIRKSIKTRGSFPTEEAATKLIYLAIRNFEKGGRNVRQWFAARNQFAIMFEERFNA</sequence>
<dbReference type="RefSeq" id="WP_249713703.1">
    <property type="nucleotide sequence ID" value="NZ_JAMFMB010000076.1"/>
</dbReference>
<feature type="region of interest" description="Disordered" evidence="7">
    <location>
        <begin position="25"/>
        <end position="67"/>
    </location>
</feature>
<keyword evidence="6" id="KW-0814">Transposable element</keyword>
<proteinExistence type="inferred from homology"/>
<evidence type="ECO:0000256" key="7">
    <source>
        <dbReference type="SAM" id="MobiDB-lite"/>
    </source>
</evidence>
<comment type="caution">
    <text evidence="8">The sequence shown here is derived from an EMBL/GenBank/DDBJ whole genome shotgun (WGS) entry which is preliminary data.</text>
</comment>
<evidence type="ECO:0000256" key="6">
    <source>
        <dbReference type="RuleBase" id="RU365089"/>
    </source>
</evidence>
<keyword evidence="4 6" id="KW-0238">DNA-binding</keyword>